<evidence type="ECO:0000313" key="2">
    <source>
        <dbReference type="EMBL" id="KAL3316066.1"/>
    </source>
</evidence>
<gene>
    <name evidence="2" type="ORF">Ciccas_005294</name>
</gene>
<comment type="caution">
    <text evidence="2">The sequence shown here is derived from an EMBL/GenBank/DDBJ whole genome shotgun (WGS) entry which is preliminary data.</text>
</comment>
<reference evidence="2 3" key="1">
    <citation type="submission" date="2024-11" db="EMBL/GenBank/DDBJ databases">
        <title>Adaptive evolution of stress response genes in parasites aligns with host niche diversity.</title>
        <authorList>
            <person name="Hahn C."/>
            <person name="Resl P."/>
        </authorList>
    </citation>
    <scope>NUCLEOTIDE SEQUENCE [LARGE SCALE GENOMIC DNA]</scope>
    <source>
        <strain evidence="2">EGGRZ-B1_66</strain>
        <tissue evidence="2">Body</tissue>
    </source>
</reference>
<feature type="compositionally biased region" description="Basic residues" evidence="1">
    <location>
        <begin position="1"/>
        <end position="12"/>
    </location>
</feature>
<organism evidence="2 3">
    <name type="scientific">Cichlidogyrus casuarinus</name>
    <dbReference type="NCBI Taxonomy" id="1844966"/>
    <lineage>
        <taxon>Eukaryota</taxon>
        <taxon>Metazoa</taxon>
        <taxon>Spiralia</taxon>
        <taxon>Lophotrochozoa</taxon>
        <taxon>Platyhelminthes</taxon>
        <taxon>Monogenea</taxon>
        <taxon>Monopisthocotylea</taxon>
        <taxon>Dactylogyridea</taxon>
        <taxon>Ancyrocephalidae</taxon>
        <taxon>Cichlidogyrus</taxon>
    </lineage>
</organism>
<evidence type="ECO:0000256" key="1">
    <source>
        <dbReference type="SAM" id="MobiDB-lite"/>
    </source>
</evidence>
<protein>
    <submittedName>
        <fullName evidence="2">Uncharacterized protein</fullName>
    </submittedName>
</protein>
<dbReference type="Proteomes" id="UP001626550">
    <property type="component" value="Unassembled WGS sequence"/>
</dbReference>
<feature type="compositionally biased region" description="Basic and acidic residues" evidence="1">
    <location>
        <begin position="13"/>
        <end position="35"/>
    </location>
</feature>
<dbReference type="EMBL" id="JBJKFK010000609">
    <property type="protein sequence ID" value="KAL3316066.1"/>
    <property type="molecule type" value="Genomic_DNA"/>
</dbReference>
<proteinExistence type="predicted"/>
<sequence>MDGKRQTRKLYRTRSDLERERVDNSREAHSNYMDKLRKRMSLSTEKAGTLKAPKGPPKQMEVYERREVYSFSFGKKKAPKLTRRHTMLVSTDSAIQPMVTRPKLQETLRQVNDPANAGMLDPKFKSATLQRQAYSIGFNSPYSVRSA</sequence>
<accession>A0ABD2Q924</accession>
<keyword evidence="3" id="KW-1185">Reference proteome</keyword>
<name>A0ABD2Q924_9PLAT</name>
<feature type="region of interest" description="Disordered" evidence="1">
    <location>
        <begin position="1"/>
        <end position="59"/>
    </location>
</feature>
<evidence type="ECO:0000313" key="3">
    <source>
        <dbReference type="Proteomes" id="UP001626550"/>
    </source>
</evidence>
<dbReference type="AlphaFoldDB" id="A0ABD2Q924"/>